<dbReference type="PROSITE" id="PS00478">
    <property type="entry name" value="LIM_DOMAIN_1"/>
    <property type="match status" value="1"/>
</dbReference>
<dbReference type="PANTHER" id="PTHR23167:SF46">
    <property type="entry name" value="EPS15 HOMOLOGY DOMAIN CONTAINING PROTEIN-BINDING PROTEIN 1, ISOFORM F"/>
    <property type="match status" value="1"/>
</dbReference>
<feature type="compositionally biased region" description="Basic and acidic residues" evidence="6">
    <location>
        <begin position="512"/>
        <end position="523"/>
    </location>
</feature>
<feature type="region of interest" description="Disordered" evidence="6">
    <location>
        <begin position="386"/>
        <end position="449"/>
    </location>
</feature>
<evidence type="ECO:0000313" key="10">
    <source>
        <dbReference type="Proteomes" id="UP000054359"/>
    </source>
</evidence>
<feature type="compositionally biased region" description="Basic residues" evidence="6">
    <location>
        <begin position="1081"/>
        <end position="1092"/>
    </location>
</feature>
<dbReference type="AlphaFoldDB" id="A0A087T578"/>
<feature type="compositionally biased region" description="Polar residues" evidence="6">
    <location>
        <begin position="201"/>
        <end position="220"/>
    </location>
</feature>
<dbReference type="Pfam" id="PF00412">
    <property type="entry name" value="LIM"/>
    <property type="match status" value="1"/>
</dbReference>
<dbReference type="Gene3D" id="2.10.110.10">
    <property type="entry name" value="Cysteine Rich Protein"/>
    <property type="match status" value="1"/>
</dbReference>
<dbReference type="OMA" id="CARERWC"/>
<dbReference type="OrthoDB" id="10017054at2759"/>
<keyword evidence="3 4" id="KW-0440">LIM domain</keyword>
<feature type="compositionally biased region" description="Polar residues" evidence="6">
    <location>
        <begin position="803"/>
        <end position="836"/>
    </location>
</feature>
<evidence type="ECO:0000256" key="1">
    <source>
        <dbReference type="ARBA" id="ARBA00022723"/>
    </source>
</evidence>
<feature type="compositionally biased region" description="Polar residues" evidence="6">
    <location>
        <begin position="135"/>
        <end position="149"/>
    </location>
</feature>
<feature type="compositionally biased region" description="Basic and acidic residues" evidence="6">
    <location>
        <begin position="1011"/>
        <end position="1022"/>
    </location>
</feature>
<dbReference type="PANTHER" id="PTHR23167">
    <property type="entry name" value="CALPONIN HOMOLOGY DOMAIN-CONTAINING PROTEIN DDB_G0272472-RELATED"/>
    <property type="match status" value="1"/>
</dbReference>
<evidence type="ECO:0000259" key="8">
    <source>
        <dbReference type="PROSITE" id="PS51848"/>
    </source>
</evidence>
<organism evidence="9 10">
    <name type="scientific">Stegodyphus mimosarum</name>
    <name type="common">African social velvet spider</name>
    <dbReference type="NCBI Taxonomy" id="407821"/>
    <lineage>
        <taxon>Eukaryota</taxon>
        <taxon>Metazoa</taxon>
        <taxon>Ecdysozoa</taxon>
        <taxon>Arthropoda</taxon>
        <taxon>Chelicerata</taxon>
        <taxon>Arachnida</taxon>
        <taxon>Araneae</taxon>
        <taxon>Araneomorphae</taxon>
        <taxon>Entelegynae</taxon>
        <taxon>Eresoidea</taxon>
        <taxon>Eresidae</taxon>
        <taxon>Stegodyphus</taxon>
    </lineage>
</organism>
<feature type="region of interest" description="Disordered" evidence="6">
    <location>
        <begin position="626"/>
        <end position="913"/>
    </location>
</feature>
<feature type="compositionally biased region" description="Basic and acidic residues" evidence="6">
    <location>
        <begin position="647"/>
        <end position="666"/>
    </location>
</feature>
<evidence type="ECO:0000256" key="2">
    <source>
        <dbReference type="ARBA" id="ARBA00022833"/>
    </source>
</evidence>
<dbReference type="InterPro" id="IPR050540">
    <property type="entry name" value="F-actin_Monoox_Mical"/>
</dbReference>
<feature type="region of interest" description="Disordered" evidence="6">
    <location>
        <begin position="189"/>
        <end position="220"/>
    </location>
</feature>
<dbReference type="InterPro" id="IPR022735">
    <property type="entry name" value="bMERB_dom"/>
</dbReference>
<feature type="region of interest" description="Disordered" evidence="6">
    <location>
        <begin position="500"/>
        <end position="526"/>
    </location>
</feature>
<feature type="compositionally biased region" description="Basic and acidic residues" evidence="6">
    <location>
        <begin position="995"/>
        <end position="1004"/>
    </location>
</feature>
<keyword evidence="5" id="KW-0175">Coiled coil</keyword>
<feature type="compositionally biased region" description="Low complexity" evidence="6">
    <location>
        <begin position="851"/>
        <end position="860"/>
    </location>
</feature>
<feature type="domain" description="BMERB" evidence="8">
    <location>
        <begin position="907"/>
        <end position="1060"/>
    </location>
</feature>
<dbReference type="Pfam" id="PF12130">
    <property type="entry name" value="bMERB_dom"/>
    <property type="match status" value="1"/>
</dbReference>
<feature type="coiled-coil region" evidence="5">
    <location>
        <begin position="919"/>
        <end position="949"/>
    </location>
</feature>
<gene>
    <name evidence="9" type="ORF">X975_21338</name>
</gene>
<evidence type="ECO:0000256" key="6">
    <source>
        <dbReference type="SAM" id="MobiDB-lite"/>
    </source>
</evidence>
<dbReference type="CDD" id="cd09358">
    <property type="entry name" value="LIM_Mical_like"/>
    <property type="match status" value="1"/>
</dbReference>
<protein>
    <submittedName>
        <fullName evidence="9">MICAL-like protein 2</fullName>
    </submittedName>
</protein>
<evidence type="ECO:0000256" key="3">
    <source>
        <dbReference type="ARBA" id="ARBA00023038"/>
    </source>
</evidence>
<feature type="compositionally biased region" description="Polar residues" evidence="6">
    <location>
        <begin position="756"/>
        <end position="775"/>
    </location>
</feature>
<feature type="compositionally biased region" description="Polar residues" evidence="6">
    <location>
        <begin position="386"/>
        <end position="396"/>
    </location>
</feature>
<accession>A0A087T578</accession>
<feature type="non-terminal residue" evidence="9">
    <location>
        <position position="1112"/>
    </location>
</feature>
<dbReference type="PROSITE" id="PS51848">
    <property type="entry name" value="BMERB"/>
    <property type="match status" value="1"/>
</dbReference>
<feature type="compositionally biased region" description="Acidic residues" evidence="6">
    <location>
        <begin position="679"/>
        <end position="692"/>
    </location>
</feature>
<keyword evidence="2 4" id="KW-0862">Zinc</keyword>
<dbReference type="SMART" id="SM00132">
    <property type="entry name" value="LIM"/>
    <property type="match status" value="1"/>
</dbReference>
<dbReference type="InterPro" id="IPR001781">
    <property type="entry name" value="Znf_LIM"/>
</dbReference>
<keyword evidence="1 4" id="KW-0479">Metal-binding</keyword>
<feature type="region of interest" description="Disordered" evidence="6">
    <location>
        <begin position="995"/>
        <end position="1022"/>
    </location>
</feature>
<keyword evidence="10" id="KW-1185">Reference proteome</keyword>
<feature type="compositionally biased region" description="Low complexity" evidence="6">
    <location>
        <begin position="434"/>
        <end position="447"/>
    </location>
</feature>
<feature type="compositionally biased region" description="Basic and acidic residues" evidence="6">
    <location>
        <begin position="398"/>
        <end position="408"/>
    </location>
</feature>
<dbReference type="SUPFAM" id="SSF57716">
    <property type="entry name" value="Glucocorticoid receptor-like (DNA-binding domain)"/>
    <property type="match status" value="1"/>
</dbReference>
<sequence>MVKYTRPDKLSIITYLSQLYNCFENQNKVKGMKTGIKRIGSNINSLGTPIKVPVMESKELGLKRHEVCQVCKHRVFILERLIVDGKLYHTTCFRCSKCKSLLNPGAYVESDTPGLYECSVCLPDENMDSFDTPETEISSENTSAKTRSPSPHRLSPVVYNEISTKLSPLSESVTRARSSFLKNSLSSKLKEKEHLTDTQDESSSNLPLTNTGTSETASALQSVSVKDKINAFESSTVPKAVASSPVAVISSNNNKFLNSSTPLAKERFSSLTKSPKPSDISHKLSDFAQEDELVDNESSNEISFKSSIKKVSDQDINTDVKILDGVKKESLSLSIQSTAASPKEEYGTNCDSSLSLFLNKVPSTNAKSMFNNDVAKQPVLKDLNTSPTSFSKQLSLKNDFKSPNKAPRDIFQTSMQPLKLSIPSVKNSGKKESSSVSSTPSTASVDSPRSLNFEIPSIKSTYSVTLPRPSSFGNLQNKEISNITKNSGTDLNDILHSKWSRTTRRRSSLESSLKDESSTEESNHAASFKIPSKTFDRAHSLSEIKHSNSIALADNILGGTDVKTENFVKENSSASCDTTSAPIPAVRSSLELKKLTSHKSNLSSVENKNFSENKDQFRFAENLHKNLEETSRSNSSVTRNNEGLKSVIERSMKNEVPKVKETKLSDSSESYPDDLNPFGDEEDDKHDEEYPDDLNPFGDDAEEEKENDEKSSFIKKAVSVDDYDESKNPFASDEEEEDMSTKGTSLVSKAVHQDRSPFQQNGSYPYISSPTGSLRDTTKKRPAPRPPKLSDIFRNESMDSEADTSLSSLRASPSVNRKIQQTPSPSLSKKSLQTPSPKIRKNKPAPPPPQTQTTKQNSQNDSAANSKHMKEIDNMKLKSSASDIQGSNEKEPPKQYKKKKRPAPPVPIPVRKDMRKIPLKEILQEMKEIEEKQREYERQGREIELLIRDRDKDEEPSVEEEEYIMQLFELVNQKNALFRRQAELMYIKRSQRLEEQQQEVDAKIRQLQAKPESERTEEDKAREEELMMELIDIVDQRNSIIDSIEMDRRRELEEDVSVQEQLEIKQGALPITAEIKEKSSGKAKKSKNKKDKKKQEAGNGSGKNTLKKKKWL</sequence>
<dbReference type="PROSITE" id="PS50023">
    <property type="entry name" value="LIM_DOMAIN_2"/>
    <property type="match status" value="1"/>
</dbReference>
<feature type="region of interest" description="Disordered" evidence="6">
    <location>
        <begin position="1069"/>
        <end position="1112"/>
    </location>
</feature>
<reference evidence="9 10" key="1">
    <citation type="submission" date="2013-11" db="EMBL/GenBank/DDBJ databases">
        <title>Genome sequencing of Stegodyphus mimosarum.</title>
        <authorList>
            <person name="Bechsgaard J."/>
        </authorList>
    </citation>
    <scope>NUCLEOTIDE SEQUENCE [LARGE SCALE GENOMIC DNA]</scope>
</reference>
<feature type="compositionally biased region" description="Polar residues" evidence="6">
    <location>
        <begin position="877"/>
        <end position="887"/>
    </location>
</feature>
<feature type="domain" description="LIM zinc-binding" evidence="7">
    <location>
        <begin position="66"/>
        <end position="128"/>
    </location>
</feature>
<feature type="region of interest" description="Disordered" evidence="6">
    <location>
        <begin position="129"/>
        <end position="156"/>
    </location>
</feature>
<feature type="compositionally biased region" description="Low complexity" evidence="6">
    <location>
        <begin position="632"/>
        <end position="641"/>
    </location>
</feature>
<dbReference type="Proteomes" id="UP000054359">
    <property type="component" value="Unassembled WGS sequence"/>
</dbReference>
<dbReference type="SMART" id="SM01203">
    <property type="entry name" value="DUF3585"/>
    <property type="match status" value="1"/>
</dbReference>
<evidence type="ECO:0000256" key="5">
    <source>
        <dbReference type="SAM" id="Coils"/>
    </source>
</evidence>
<dbReference type="STRING" id="407821.A0A087T578"/>
<evidence type="ECO:0000259" key="7">
    <source>
        <dbReference type="PROSITE" id="PS50023"/>
    </source>
</evidence>
<evidence type="ECO:0000256" key="4">
    <source>
        <dbReference type="PROSITE-ProRule" id="PRU00125"/>
    </source>
</evidence>
<dbReference type="EMBL" id="KK113460">
    <property type="protein sequence ID" value="KFM60267.1"/>
    <property type="molecule type" value="Genomic_DNA"/>
</dbReference>
<evidence type="ECO:0000313" key="9">
    <source>
        <dbReference type="EMBL" id="KFM60267.1"/>
    </source>
</evidence>
<dbReference type="GO" id="GO:0046872">
    <property type="term" value="F:metal ion binding"/>
    <property type="evidence" value="ECO:0007669"/>
    <property type="project" value="UniProtKB-KW"/>
</dbReference>
<name>A0A087T578_STEMI</name>
<proteinExistence type="predicted"/>